<proteinExistence type="predicted"/>
<dbReference type="InterPro" id="IPR043754">
    <property type="entry name" value="DUF5700"/>
</dbReference>
<dbReference type="EMBL" id="CP122283">
    <property type="protein sequence ID" value="WGF38983.1"/>
    <property type="molecule type" value="Genomic_DNA"/>
</dbReference>
<name>A0ABY8KHK6_9BACI</name>
<reference evidence="1 2" key="1">
    <citation type="submission" date="2023-04" db="EMBL/GenBank/DDBJ databases">
        <title>Genomic of Lysinibacillus capsici TSBLM.</title>
        <authorList>
            <person name="Hu X.S."/>
            <person name="Yu C.H."/>
        </authorList>
    </citation>
    <scope>NUCLEOTIDE SEQUENCE [LARGE SCALE GENOMIC DNA]</scope>
    <source>
        <strain evidence="1 2">TSBLM</strain>
    </source>
</reference>
<keyword evidence="2" id="KW-1185">Reference proteome</keyword>
<sequence>MNIYNTVPYFLLNYKPSERFLKHYHEKFSQHFKEYFLYHCKNADEKIKNAIQKYPSKMSEIKESSGKIESLIQQVVLTYRQKYNVEFTKDVHIIVGAYGSNAFTHRQIIPEVTFCLEKLSSNDKHLKVIIAHEFGHTLHNILSDQEGMDWSKVQWFHPFTALFQEGCATYFSEQVADADKSVYFLYDDTGEEWLRFAEDNKKDIITSFLGDMNKRTQPEIIHEWFSINGGSNFGFTRLGYFIGYNVIQILIEKYQEKEAVTLWKESTFNKEIENVLLELT</sequence>
<accession>A0ABY8KHK6</accession>
<dbReference type="Proteomes" id="UP001244564">
    <property type="component" value="Chromosome"/>
</dbReference>
<gene>
    <name evidence="1" type="ORF">QBO96_01610</name>
</gene>
<dbReference type="Pfam" id="PF18958">
    <property type="entry name" value="DUF5700"/>
    <property type="match status" value="1"/>
</dbReference>
<organism evidence="1 2">
    <name type="scientific">Lysinibacillus capsici</name>
    <dbReference type="NCBI Taxonomy" id="2115968"/>
    <lineage>
        <taxon>Bacteria</taxon>
        <taxon>Bacillati</taxon>
        <taxon>Bacillota</taxon>
        <taxon>Bacilli</taxon>
        <taxon>Bacillales</taxon>
        <taxon>Bacillaceae</taxon>
        <taxon>Lysinibacillus</taxon>
    </lineage>
</organism>
<evidence type="ECO:0000313" key="1">
    <source>
        <dbReference type="EMBL" id="WGF38983.1"/>
    </source>
</evidence>
<dbReference type="RefSeq" id="WP_279494786.1">
    <property type="nucleotide sequence ID" value="NZ_CP122283.1"/>
</dbReference>
<protein>
    <recommendedName>
        <fullName evidence="3">Aminopeptidase</fullName>
    </recommendedName>
</protein>
<evidence type="ECO:0008006" key="3">
    <source>
        <dbReference type="Google" id="ProtNLM"/>
    </source>
</evidence>
<evidence type="ECO:0000313" key="2">
    <source>
        <dbReference type="Proteomes" id="UP001244564"/>
    </source>
</evidence>